<dbReference type="NCBIfam" id="TIGR01863">
    <property type="entry name" value="cas_Csd1"/>
    <property type="match status" value="1"/>
</dbReference>
<evidence type="ECO:0000313" key="2">
    <source>
        <dbReference type="Proteomes" id="UP000007468"/>
    </source>
</evidence>
<organism evidence="1 2">
    <name type="scientific">Filifactor alocis (strain ATCC 35896 / CCUG 47790 / D40 B5)</name>
    <name type="common">Fusobacterium alocis</name>
    <dbReference type="NCBI Taxonomy" id="546269"/>
    <lineage>
        <taxon>Bacteria</taxon>
        <taxon>Bacillati</taxon>
        <taxon>Bacillota</taxon>
        <taxon>Clostridia</taxon>
        <taxon>Peptostreptococcales</taxon>
        <taxon>Filifactoraceae</taxon>
        <taxon>Filifactor</taxon>
    </lineage>
</organism>
<dbReference type="OrthoDB" id="5389988at2"/>
<dbReference type="KEGG" id="faa:HMPREF0389_01169"/>
<accession>D6GST2</accession>
<dbReference type="Pfam" id="PF09709">
    <property type="entry name" value="Cas_Csd1"/>
    <property type="match status" value="1"/>
</dbReference>
<dbReference type="Proteomes" id="UP000007468">
    <property type="component" value="Chromosome"/>
</dbReference>
<dbReference type="STRING" id="546269.HMPREF0389_01169"/>
<reference evidence="2" key="1">
    <citation type="submission" date="2010-12" db="EMBL/GenBank/DDBJ databases">
        <title>The genome sequence of Filifactor alocis strain ATCC 35896.</title>
        <authorList>
            <consortium name="The Broad Institute Genome Sequencing Platform"/>
            <person name="Ward D."/>
            <person name="Earl A."/>
            <person name="Feldgarden M."/>
            <person name="Young S.K."/>
            <person name="Gargeya S."/>
            <person name="Zeng Q."/>
            <person name="Alvarado L."/>
            <person name="Berlin A."/>
            <person name="Bochicchio J."/>
            <person name="Chapman S.B."/>
            <person name="Chen Z."/>
            <person name="Freedman E."/>
            <person name="Gellesch M."/>
            <person name="Goldberg J."/>
            <person name="Griggs A."/>
            <person name="Gujja S."/>
            <person name="Heilman E."/>
            <person name="Heiman D."/>
            <person name="Howarth C."/>
            <person name="Mehta T."/>
            <person name="Neiman D."/>
            <person name="Pearson M."/>
            <person name="Roberts A."/>
            <person name="Saif S."/>
            <person name="Shea T."/>
            <person name="Shenoy N."/>
            <person name="Sisk P."/>
            <person name="Stolte C."/>
            <person name="Sykes S."/>
            <person name="White J."/>
            <person name="Yandava C."/>
            <person name="Izard J."/>
            <person name="Blanton J.M."/>
            <person name="Baranova O.V."/>
            <person name="Tanner A.C."/>
            <person name="Dewhirst F.E."/>
            <person name="Haas B."/>
            <person name="Nusbaum C."/>
            <person name="Birren B."/>
        </authorList>
    </citation>
    <scope>NUCLEOTIDE SEQUENCE [LARGE SCALE GENOMIC DNA]</scope>
    <source>
        <strain evidence="2">ATCC 35896 / D40 B5</strain>
    </source>
</reference>
<name>D6GST2_FILAD</name>
<dbReference type="AlphaFoldDB" id="D6GST2"/>
<dbReference type="RefSeq" id="WP_014261709.1">
    <property type="nucleotide sequence ID" value="NC_016630.1"/>
</dbReference>
<keyword evidence="2" id="KW-1185">Reference proteome</keyword>
<gene>
    <name evidence="1" type="primary">csd1</name>
    <name evidence="1" type="ordered locus">HMPREF0389_01169</name>
</gene>
<sequence length="640" mass="74286">MSVLTNLLRCYEYSEKEGLVGEYNGNDAVLLPLYHQSITSKKNNVLKVTLDEEGQLLNAEFAVDGEVYLFPITEDSVARSSGVAPHPLEDKMQYCISKIADKKKIEAYRKEFDNFYDYAEHPKVKLFLNAVKLFLSNEKNYALILSKLPLKDIVETGKGKIKYTSEKNKKTEYDFKDTFVCFEVRCHNGSYLKVNTFSEMQEEFVSYIDDRYEREGTLSICNISGTKETITEKHRGLMGTAKVISVSNNKETYFGRFHNGSDIIRVGRKSSEKIHLMLKFLLENRNSHIHLADTLFLVNWFSGDIKNTMAFDLTGSDMDDDMEEEGKNPVSESNKEISRAFIRGTGKLNPEEQYYIMLVDKSSNGRMSIRYYKEMPNSQLIENLQSWQKKYIWEQWKQAKETYVEYVPSLHYILLASYGIERNKILVIDDGKFKKDQFQNLVTALVEGKSVPSNIKNALAQNIRNRQKYSEKWRFMLLVSLAILSEGRKEYQEMREESHQTRSYLYGRLLAIYEGLEEAVLRDQQRSSLASSDDSSKKSKIRATNALRYWNSFVNKPDTTMKTLELATKYCASYILSSNKPDYLVGVLIKTEKAKSEIFELLDTQENRKYKTNTQLDNDFIFGYYAQKKDLYTKKENDDE</sequence>
<dbReference type="PATRIC" id="fig|546269.5.peg.35"/>
<proteinExistence type="predicted"/>
<dbReference type="InterPro" id="IPR010144">
    <property type="entry name" value="CRISPR-assoc_prot_Csd1-typ"/>
</dbReference>
<evidence type="ECO:0000313" key="1">
    <source>
        <dbReference type="EMBL" id="EFE27917.1"/>
    </source>
</evidence>
<dbReference type="EMBL" id="CP002390">
    <property type="protein sequence ID" value="EFE27917.1"/>
    <property type="molecule type" value="Genomic_DNA"/>
</dbReference>
<dbReference type="eggNOG" id="COG5632">
    <property type="taxonomic scope" value="Bacteria"/>
</dbReference>
<protein>
    <submittedName>
        <fullName evidence="1">CRISPR-associated protein, Csd1 family</fullName>
    </submittedName>
</protein>